<dbReference type="GO" id="GO:0016787">
    <property type="term" value="F:hydrolase activity"/>
    <property type="evidence" value="ECO:0007669"/>
    <property type="project" value="UniProtKB-KW"/>
</dbReference>
<dbReference type="PANTHER" id="PTHR47959">
    <property type="entry name" value="ATP-DEPENDENT RNA HELICASE RHLE-RELATED"/>
    <property type="match status" value="1"/>
</dbReference>
<dbReference type="Proteomes" id="UP000228859">
    <property type="component" value="Unassembled WGS sequence"/>
</dbReference>
<evidence type="ECO:0000313" key="11">
    <source>
        <dbReference type="EMBL" id="DAB37756.1"/>
    </source>
</evidence>
<gene>
    <name evidence="11" type="ORF">CFH83_09520</name>
</gene>
<feature type="domain" description="Helicase ATP-binding" evidence="8">
    <location>
        <begin position="32"/>
        <end position="206"/>
    </location>
</feature>
<dbReference type="AlphaFoldDB" id="A0A2D3WHJ5"/>
<feature type="compositionally biased region" description="Basic and acidic residues" evidence="7">
    <location>
        <begin position="390"/>
        <end position="400"/>
    </location>
</feature>
<name>A0A2D3WHJ5_9BACT</name>
<dbReference type="Gene3D" id="3.40.50.300">
    <property type="entry name" value="P-loop containing nucleotide triphosphate hydrolases"/>
    <property type="match status" value="2"/>
</dbReference>
<dbReference type="PROSITE" id="PS51192">
    <property type="entry name" value="HELICASE_ATP_BIND_1"/>
    <property type="match status" value="1"/>
</dbReference>
<dbReference type="InterPro" id="IPR011545">
    <property type="entry name" value="DEAD/DEAH_box_helicase_dom"/>
</dbReference>
<dbReference type="EMBL" id="DLUI01000137">
    <property type="protein sequence ID" value="DAB37756.1"/>
    <property type="molecule type" value="Genomic_DNA"/>
</dbReference>
<evidence type="ECO:0000259" key="9">
    <source>
        <dbReference type="PROSITE" id="PS51194"/>
    </source>
</evidence>
<dbReference type="SUPFAM" id="SSF52540">
    <property type="entry name" value="P-loop containing nucleoside triphosphate hydrolases"/>
    <property type="match status" value="2"/>
</dbReference>
<comment type="caution">
    <text evidence="11">The sequence shown here is derived from an EMBL/GenBank/DDBJ whole genome shotgun (WGS) entry which is preliminary data.</text>
</comment>
<feature type="domain" description="DEAD-box RNA helicase Q" evidence="10">
    <location>
        <begin position="1"/>
        <end position="29"/>
    </location>
</feature>
<dbReference type="PROSITE" id="PS51194">
    <property type="entry name" value="HELICASE_CTER"/>
    <property type="match status" value="1"/>
</dbReference>
<evidence type="ECO:0000256" key="5">
    <source>
        <dbReference type="ARBA" id="ARBA00038437"/>
    </source>
</evidence>
<evidence type="ECO:0000259" key="10">
    <source>
        <dbReference type="PROSITE" id="PS51195"/>
    </source>
</evidence>
<keyword evidence="3 11" id="KW-0347">Helicase</keyword>
<dbReference type="SMART" id="SM00487">
    <property type="entry name" value="DEXDc"/>
    <property type="match status" value="1"/>
</dbReference>
<keyword evidence="1" id="KW-0547">Nucleotide-binding</keyword>
<dbReference type="GO" id="GO:0003724">
    <property type="term" value="F:RNA helicase activity"/>
    <property type="evidence" value="ECO:0007669"/>
    <property type="project" value="InterPro"/>
</dbReference>
<reference evidence="11 12" key="1">
    <citation type="journal article" date="2017" name="Front. Microbiol.">
        <title>Comparative Genomic Analysis of the Class Epsilonproteobacteria and Proposed Reclassification to Epsilonbacteraeota (phyl. nov.).</title>
        <authorList>
            <person name="Waite D.W."/>
            <person name="Vanwonterghem I."/>
            <person name="Rinke C."/>
            <person name="Parks D.H."/>
            <person name="Zhang Y."/>
            <person name="Takai K."/>
            <person name="Sievert S.M."/>
            <person name="Simon J."/>
            <person name="Campbell B.J."/>
            <person name="Hanson T.E."/>
            <person name="Woyke T."/>
            <person name="Klotz M.G."/>
            <person name="Hugenholtz P."/>
        </authorList>
    </citation>
    <scope>NUCLEOTIDE SEQUENCE [LARGE SCALE GENOMIC DNA]</scope>
    <source>
        <strain evidence="11">UBA12443</strain>
    </source>
</reference>
<evidence type="ECO:0000256" key="1">
    <source>
        <dbReference type="ARBA" id="ARBA00022741"/>
    </source>
</evidence>
<evidence type="ECO:0000256" key="4">
    <source>
        <dbReference type="ARBA" id="ARBA00022840"/>
    </source>
</evidence>
<dbReference type="GO" id="GO:0005524">
    <property type="term" value="F:ATP binding"/>
    <property type="evidence" value="ECO:0007669"/>
    <property type="project" value="UniProtKB-KW"/>
</dbReference>
<dbReference type="InterPro" id="IPR050079">
    <property type="entry name" value="DEAD_box_RNA_helicase"/>
</dbReference>
<feature type="compositionally biased region" description="Basic residues" evidence="7">
    <location>
        <begin position="449"/>
        <end position="459"/>
    </location>
</feature>
<feature type="region of interest" description="Disordered" evidence="7">
    <location>
        <begin position="381"/>
        <end position="459"/>
    </location>
</feature>
<accession>A0A2D3WHJ5</accession>
<dbReference type="PROSITE" id="PS51195">
    <property type="entry name" value="Q_MOTIF"/>
    <property type="match status" value="1"/>
</dbReference>
<dbReference type="RefSeq" id="WP_299804056.1">
    <property type="nucleotide sequence ID" value="NZ_DLUI01000137.1"/>
</dbReference>
<evidence type="ECO:0000259" key="8">
    <source>
        <dbReference type="PROSITE" id="PS51192"/>
    </source>
</evidence>
<dbReference type="GO" id="GO:0003676">
    <property type="term" value="F:nucleic acid binding"/>
    <property type="evidence" value="ECO:0007669"/>
    <property type="project" value="InterPro"/>
</dbReference>
<keyword evidence="4" id="KW-0067">ATP-binding</keyword>
<dbReference type="CDD" id="cd18787">
    <property type="entry name" value="SF2_C_DEAD"/>
    <property type="match status" value="1"/>
</dbReference>
<dbReference type="InterPro" id="IPR044742">
    <property type="entry name" value="DEAD/DEAH_RhlB"/>
</dbReference>
<dbReference type="Pfam" id="PF00271">
    <property type="entry name" value="Helicase_C"/>
    <property type="match status" value="1"/>
</dbReference>
<evidence type="ECO:0000256" key="6">
    <source>
        <dbReference type="PROSITE-ProRule" id="PRU00552"/>
    </source>
</evidence>
<dbReference type="InterPro" id="IPR027417">
    <property type="entry name" value="P-loop_NTPase"/>
</dbReference>
<comment type="similarity">
    <text evidence="5">Belongs to the DEAD box helicase family.</text>
</comment>
<evidence type="ECO:0000313" key="12">
    <source>
        <dbReference type="Proteomes" id="UP000228859"/>
    </source>
</evidence>
<organism evidence="11 12">
    <name type="scientific">Sulfuricurvum kujiense</name>
    <dbReference type="NCBI Taxonomy" id="148813"/>
    <lineage>
        <taxon>Bacteria</taxon>
        <taxon>Pseudomonadati</taxon>
        <taxon>Campylobacterota</taxon>
        <taxon>Epsilonproteobacteria</taxon>
        <taxon>Campylobacterales</taxon>
        <taxon>Sulfurimonadaceae</taxon>
        <taxon>Sulfuricurvum</taxon>
    </lineage>
</organism>
<dbReference type="InterPro" id="IPR014001">
    <property type="entry name" value="Helicase_ATP-bd"/>
</dbReference>
<proteinExistence type="inferred from homology"/>
<dbReference type="CDD" id="cd00268">
    <property type="entry name" value="DEADc"/>
    <property type="match status" value="1"/>
</dbReference>
<protein>
    <submittedName>
        <fullName evidence="11">RNA helicase</fullName>
    </submittedName>
</protein>
<keyword evidence="2" id="KW-0378">Hydrolase</keyword>
<evidence type="ECO:0000256" key="7">
    <source>
        <dbReference type="SAM" id="MobiDB-lite"/>
    </source>
</evidence>
<dbReference type="InterPro" id="IPR001650">
    <property type="entry name" value="Helicase_C-like"/>
</dbReference>
<evidence type="ECO:0000256" key="2">
    <source>
        <dbReference type="ARBA" id="ARBA00022801"/>
    </source>
</evidence>
<dbReference type="GO" id="GO:0005829">
    <property type="term" value="C:cytosol"/>
    <property type="evidence" value="ECO:0007669"/>
    <property type="project" value="TreeGrafter"/>
</dbReference>
<evidence type="ECO:0000256" key="3">
    <source>
        <dbReference type="ARBA" id="ARBA00022806"/>
    </source>
</evidence>
<feature type="short sequence motif" description="Q motif" evidence="6">
    <location>
        <begin position="1"/>
        <end position="29"/>
    </location>
</feature>
<feature type="domain" description="Helicase C-terminal" evidence="9">
    <location>
        <begin position="217"/>
        <end position="382"/>
    </location>
</feature>
<dbReference type="SMART" id="SM00490">
    <property type="entry name" value="HELICc"/>
    <property type="match status" value="1"/>
</dbReference>
<dbReference type="PANTHER" id="PTHR47959:SF13">
    <property type="entry name" value="ATP-DEPENDENT RNA HELICASE RHLE"/>
    <property type="match status" value="1"/>
</dbReference>
<dbReference type="Pfam" id="PF00270">
    <property type="entry name" value="DEAD"/>
    <property type="match status" value="1"/>
</dbReference>
<dbReference type="InterPro" id="IPR014014">
    <property type="entry name" value="RNA_helicase_DEAD_Q_motif"/>
</dbReference>
<sequence>MSFTTLGLSAHLLDTLAELGYRDPTPIQTQIIPLVLRGRDVLGAAQTGTGKTAAFALPILHKLISATDAKQSSARALVIVPTRELASQVASAIETYAEGLEIKCIALYGGANMARQAKELGEGVDIIVATPGRLIELNKQGHVPLSRIEYLVFDEADTIFDMGFIREVGQIIDLLPVNRQNMLFSATMTPAVKQLSEKILKKPLLIEIDNLKAADMTLRQVVHPVEKERKKELLSFLIGSNNYPQVLVFTRTKAEADEVSAELTASGLKNVVIHGDKKHGARDRALTEFREGSARILVATDIAARGLDIEGLDVVINYDIPHISTDYLHRIGRTGRAGNDGLAITLLSSAEHISWSKIITMLGKNVETILVPGFEPPADNALVKTRGKSLSKEGEKKEKTAGAFGNKRKKAPVQPKFVGKRGPRVAREESVEKGSTSARGSAFGNTKKPSPKKSGGRGR</sequence>